<evidence type="ECO:0000256" key="1">
    <source>
        <dbReference type="SAM" id="MobiDB-lite"/>
    </source>
</evidence>
<organism evidence="2 3">
    <name type="scientific">Nepenthes gracilis</name>
    <name type="common">Slender pitcher plant</name>
    <dbReference type="NCBI Taxonomy" id="150966"/>
    <lineage>
        <taxon>Eukaryota</taxon>
        <taxon>Viridiplantae</taxon>
        <taxon>Streptophyta</taxon>
        <taxon>Embryophyta</taxon>
        <taxon>Tracheophyta</taxon>
        <taxon>Spermatophyta</taxon>
        <taxon>Magnoliopsida</taxon>
        <taxon>eudicotyledons</taxon>
        <taxon>Gunneridae</taxon>
        <taxon>Pentapetalae</taxon>
        <taxon>Caryophyllales</taxon>
        <taxon>Nepenthaceae</taxon>
        <taxon>Nepenthes</taxon>
    </lineage>
</organism>
<proteinExistence type="predicted"/>
<gene>
    <name evidence="2" type="ORF">Nepgr_001238</name>
</gene>
<dbReference type="AlphaFoldDB" id="A0AAD3P437"/>
<dbReference type="EMBL" id="BSYO01000001">
    <property type="protein sequence ID" value="GMG99398.1"/>
    <property type="molecule type" value="Genomic_DNA"/>
</dbReference>
<keyword evidence="3" id="KW-1185">Reference proteome</keyword>
<evidence type="ECO:0000313" key="2">
    <source>
        <dbReference type="EMBL" id="GMG99398.1"/>
    </source>
</evidence>
<accession>A0AAD3P437</accession>
<name>A0AAD3P437_NEPGR</name>
<reference evidence="2" key="1">
    <citation type="submission" date="2023-05" db="EMBL/GenBank/DDBJ databases">
        <title>Nepenthes gracilis genome sequencing.</title>
        <authorList>
            <person name="Fukushima K."/>
        </authorList>
    </citation>
    <scope>NUCLEOTIDE SEQUENCE</scope>
    <source>
        <strain evidence="2">SING2019-196</strain>
    </source>
</reference>
<sequence length="71" mass="8064">MTTTKKEQAGKLLEVQPSAQVPKERSNRRTPGSELILLLLVVLHTKFSCRWSLIVDRSLTRISSVRGFNKL</sequence>
<protein>
    <submittedName>
        <fullName evidence="2">Uncharacterized protein</fullName>
    </submittedName>
</protein>
<feature type="region of interest" description="Disordered" evidence="1">
    <location>
        <begin position="1"/>
        <end position="29"/>
    </location>
</feature>
<comment type="caution">
    <text evidence="2">The sequence shown here is derived from an EMBL/GenBank/DDBJ whole genome shotgun (WGS) entry which is preliminary data.</text>
</comment>
<evidence type="ECO:0000313" key="3">
    <source>
        <dbReference type="Proteomes" id="UP001279734"/>
    </source>
</evidence>
<dbReference type="Proteomes" id="UP001279734">
    <property type="component" value="Unassembled WGS sequence"/>
</dbReference>